<dbReference type="Gene3D" id="1.10.150.20">
    <property type="entry name" value="5' to 3' exonuclease, C-terminal subdomain"/>
    <property type="match status" value="1"/>
</dbReference>
<dbReference type="OrthoDB" id="5293449at2"/>
<keyword evidence="1 6" id="KW-0963">Cytoplasm</keyword>
<dbReference type="InterPro" id="IPR011114">
    <property type="entry name" value="RuvA_C"/>
</dbReference>
<dbReference type="Pfam" id="PF07499">
    <property type="entry name" value="RuvA_C"/>
    <property type="match status" value="1"/>
</dbReference>
<protein>
    <recommendedName>
        <fullName evidence="6">Holliday junction branch migration complex subunit RuvA</fullName>
    </recommendedName>
</protein>
<evidence type="ECO:0000256" key="6">
    <source>
        <dbReference type="HAMAP-Rule" id="MF_00031"/>
    </source>
</evidence>
<dbReference type="HAMAP" id="MF_00031">
    <property type="entry name" value="DNA_HJ_migration_RuvA"/>
    <property type="match status" value="1"/>
</dbReference>
<dbReference type="Proteomes" id="UP000293874">
    <property type="component" value="Unassembled WGS sequence"/>
</dbReference>
<feature type="domain" description="Helix-hairpin-helix DNA-binding motif class 1" evidence="7">
    <location>
        <begin position="72"/>
        <end position="91"/>
    </location>
</feature>
<comment type="similarity">
    <text evidence="6">Belongs to the RuvA family.</text>
</comment>
<evidence type="ECO:0000313" key="8">
    <source>
        <dbReference type="EMBL" id="RZS68913.1"/>
    </source>
</evidence>
<comment type="domain">
    <text evidence="6">Has three domains with a flexible linker between the domains II and III and assumes an 'L' shape. Domain III is highly mobile and contacts RuvB.</text>
</comment>
<dbReference type="InterPro" id="IPR036267">
    <property type="entry name" value="RuvA_C_sf"/>
</dbReference>
<name>A0A4Q7MMK9_9BACT</name>
<dbReference type="SUPFAM" id="SSF46929">
    <property type="entry name" value="DNA helicase RuvA subunit, C-terminal domain"/>
    <property type="match status" value="1"/>
</dbReference>
<dbReference type="GO" id="GO:0000400">
    <property type="term" value="F:four-way junction DNA binding"/>
    <property type="evidence" value="ECO:0007669"/>
    <property type="project" value="UniProtKB-UniRule"/>
</dbReference>
<dbReference type="SMART" id="SM00278">
    <property type="entry name" value="HhH1"/>
    <property type="match status" value="2"/>
</dbReference>
<evidence type="ECO:0000256" key="2">
    <source>
        <dbReference type="ARBA" id="ARBA00022763"/>
    </source>
</evidence>
<dbReference type="RefSeq" id="WP_130543289.1">
    <property type="nucleotide sequence ID" value="NZ_CP042431.1"/>
</dbReference>
<keyword evidence="8" id="KW-0067">ATP-binding</keyword>
<dbReference type="EMBL" id="SGXA01000003">
    <property type="protein sequence ID" value="RZS68913.1"/>
    <property type="molecule type" value="Genomic_DNA"/>
</dbReference>
<dbReference type="GO" id="GO:0006310">
    <property type="term" value="P:DNA recombination"/>
    <property type="evidence" value="ECO:0007669"/>
    <property type="project" value="UniProtKB-UniRule"/>
</dbReference>
<gene>
    <name evidence="6" type="primary">ruvA</name>
    <name evidence="8" type="ORF">EV199_4737</name>
</gene>
<dbReference type="SUPFAM" id="SSF50249">
    <property type="entry name" value="Nucleic acid-binding proteins"/>
    <property type="match status" value="1"/>
</dbReference>
<comment type="function">
    <text evidence="6">The RuvA-RuvB-RuvC complex processes Holliday junction (HJ) DNA during genetic recombination and DNA repair, while the RuvA-RuvB complex plays an important role in the rescue of blocked DNA replication forks via replication fork reversal (RFR). RuvA specifically binds to HJ cruciform DNA, conferring on it an open structure. The RuvB hexamer acts as an ATP-dependent pump, pulling dsDNA into and through the RuvAB complex. HJ branch migration allows RuvC to scan DNA until it finds its consensus sequence, where it cleaves and resolves the cruciform DNA.</text>
</comment>
<feature type="region of interest" description="Domain III" evidence="6">
    <location>
        <begin position="145"/>
        <end position="194"/>
    </location>
</feature>
<evidence type="ECO:0000256" key="5">
    <source>
        <dbReference type="ARBA" id="ARBA00023204"/>
    </source>
</evidence>
<dbReference type="Gene3D" id="2.40.50.140">
    <property type="entry name" value="Nucleic acid-binding proteins"/>
    <property type="match status" value="1"/>
</dbReference>
<dbReference type="CDD" id="cd14332">
    <property type="entry name" value="UBA_RuvA_C"/>
    <property type="match status" value="1"/>
</dbReference>
<comment type="subcellular location">
    <subcellularLocation>
        <location evidence="6">Cytoplasm</location>
    </subcellularLocation>
</comment>
<feature type="domain" description="Helix-hairpin-helix DNA-binding motif class 1" evidence="7">
    <location>
        <begin position="107"/>
        <end position="126"/>
    </location>
</feature>
<accession>A0A4Q7MMK9</accession>
<evidence type="ECO:0000259" key="7">
    <source>
        <dbReference type="SMART" id="SM00278"/>
    </source>
</evidence>
<dbReference type="InterPro" id="IPR013849">
    <property type="entry name" value="DNA_helicase_Holl-junc_RuvA_I"/>
</dbReference>
<keyword evidence="3 6" id="KW-0238">DNA-binding</keyword>
<dbReference type="SUPFAM" id="SSF47781">
    <property type="entry name" value="RuvA domain 2-like"/>
    <property type="match status" value="1"/>
</dbReference>
<comment type="caution">
    <text evidence="6">Lacks conserved residue(s) required for the propagation of feature annotation.</text>
</comment>
<dbReference type="GO" id="GO:0009379">
    <property type="term" value="C:Holliday junction helicase complex"/>
    <property type="evidence" value="ECO:0007669"/>
    <property type="project" value="InterPro"/>
</dbReference>
<keyword evidence="8" id="KW-0378">Hydrolase</keyword>
<keyword evidence="2 6" id="KW-0227">DNA damage</keyword>
<dbReference type="InterPro" id="IPR003583">
    <property type="entry name" value="Hlx-hairpin-Hlx_DNA-bd_motif"/>
</dbReference>
<evidence type="ECO:0000256" key="4">
    <source>
        <dbReference type="ARBA" id="ARBA00023172"/>
    </source>
</evidence>
<dbReference type="GO" id="GO:0009378">
    <property type="term" value="F:four-way junction helicase activity"/>
    <property type="evidence" value="ECO:0007669"/>
    <property type="project" value="InterPro"/>
</dbReference>
<keyword evidence="9" id="KW-1185">Reference proteome</keyword>
<dbReference type="GO" id="GO:0048476">
    <property type="term" value="C:Holliday junction resolvase complex"/>
    <property type="evidence" value="ECO:0007669"/>
    <property type="project" value="UniProtKB-UniRule"/>
</dbReference>
<reference evidence="8 9" key="1">
    <citation type="submission" date="2019-02" db="EMBL/GenBank/DDBJ databases">
        <title>Genomic Encyclopedia of Type Strains, Phase IV (KMG-IV): sequencing the most valuable type-strain genomes for metagenomic binning, comparative biology and taxonomic classification.</title>
        <authorList>
            <person name="Goeker M."/>
        </authorList>
    </citation>
    <scope>NUCLEOTIDE SEQUENCE [LARGE SCALE GENOMIC DNA]</scope>
    <source>
        <strain evidence="8 9">DSM 18116</strain>
    </source>
</reference>
<keyword evidence="8" id="KW-0347">Helicase</keyword>
<comment type="subunit">
    <text evidence="6">Homotetramer. Forms an RuvA(8)-RuvB(12)-Holliday junction (HJ) complex. HJ DNA is sandwiched between 2 RuvA tetramers; dsDNA enters through RuvA and exits via RuvB. An RuvB hexamer assembles on each DNA strand where it exits the tetramer. Each RuvB hexamer is contacted by two RuvA subunits (via domain III) on 2 adjacent RuvB subunits; this complex drives branch migration. In the full resolvosome a probable DNA-RuvA(4)-RuvB(12)-RuvC(2) complex forms which resolves the HJ.</text>
</comment>
<proteinExistence type="inferred from homology"/>
<dbReference type="AlphaFoldDB" id="A0A4Q7MMK9"/>
<dbReference type="Pfam" id="PF14520">
    <property type="entry name" value="HHH_5"/>
    <property type="match status" value="1"/>
</dbReference>
<dbReference type="Pfam" id="PF01330">
    <property type="entry name" value="RuvA_N"/>
    <property type="match status" value="1"/>
</dbReference>
<evidence type="ECO:0000256" key="3">
    <source>
        <dbReference type="ARBA" id="ARBA00023125"/>
    </source>
</evidence>
<keyword evidence="8" id="KW-0547">Nucleotide-binding</keyword>
<evidence type="ECO:0000256" key="1">
    <source>
        <dbReference type="ARBA" id="ARBA00022490"/>
    </source>
</evidence>
<evidence type="ECO:0000313" key="9">
    <source>
        <dbReference type="Proteomes" id="UP000293874"/>
    </source>
</evidence>
<organism evidence="8 9">
    <name type="scientific">Pseudobacter ginsenosidimutans</name>
    <dbReference type="NCBI Taxonomy" id="661488"/>
    <lineage>
        <taxon>Bacteria</taxon>
        <taxon>Pseudomonadati</taxon>
        <taxon>Bacteroidota</taxon>
        <taxon>Chitinophagia</taxon>
        <taxon>Chitinophagales</taxon>
        <taxon>Chitinophagaceae</taxon>
        <taxon>Pseudobacter</taxon>
    </lineage>
</organism>
<dbReference type="InterPro" id="IPR010994">
    <property type="entry name" value="RuvA_2-like"/>
</dbReference>
<comment type="caution">
    <text evidence="8">The sequence shown here is derived from an EMBL/GenBank/DDBJ whole genome shotgun (WGS) entry which is preliminary data.</text>
</comment>
<keyword evidence="4 6" id="KW-0233">DNA recombination</keyword>
<sequence>MIAFIRGNFVHKSPAVVQVEANGVGYELQISLNTYSAIQGLEKGLLYTHLAIREDAHVLYGFSDTVEKELFLQLISVSGVGAATARMMLSSVKPEEIVRAIAEANTKLLESIKGIGKKSAERIVLELKDKMAKSRLDANIPSASYNPTGQDALNALMALGIARAAGEQAIQKVLKAEPGLSVVEDIIKKALKTL</sequence>
<dbReference type="GO" id="GO:0005737">
    <property type="term" value="C:cytoplasm"/>
    <property type="evidence" value="ECO:0007669"/>
    <property type="project" value="UniProtKB-SubCell"/>
</dbReference>
<dbReference type="NCBIfam" id="TIGR00084">
    <property type="entry name" value="ruvA"/>
    <property type="match status" value="1"/>
</dbReference>
<dbReference type="GO" id="GO:0005524">
    <property type="term" value="F:ATP binding"/>
    <property type="evidence" value="ECO:0007669"/>
    <property type="project" value="InterPro"/>
</dbReference>
<dbReference type="InterPro" id="IPR000085">
    <property type="entry name" value="RuvA"/>
</dbReference>
<dbReference type="InterPro" id="IPR012340">
    <property type="entry name" value="NA-bd_OB-fold"/>
</dbReference>
<dbReference type="Gene3D" id="1.10.8.10">
    <property type="entry name" value="DNA helicase RuvA subunit, C-terminal domain"/>
    <property type="match status" value="1"/>
</dbReference>
<dbReference type="GO" id="GO:0006281">
    <property type="term" value="P:DNA repair"/>
    <property type="evidence" value="ECO:0007669"/>
    <property type="project" value="UniProtKB-UniRule"/>
</dbReference>
<keyword evidence="5 6" id="KW-0234">DNA repair</keyword>